<dbReference type="Gene3D" id="3.40.50.2000">
    <property type="entry name" value="Glycogen Phosphorylase B"/>
    <property type="match status" value="2"/>
</dbReference>
<dbReference type="EMBL" id="SNRY01002236">
    <property type="protein sequence ID" value="KAA6326057.1"/>
    <property type="molecule type" value="Genomic_DNA"/>
</dbReference>
<dbReference type="InterPro" id="IPR001296">
    <property type="entry name" value="Glyco_trans_1"/>
</dbReference>
<feature type="domain" description="Glycosyl transferase family 1" evidence="1">
    <location>
        <begin position="184"/>
        <end position="338"/>
    </location>
</feature>
<comment type="caution">
    <text evidence="2">The sequence shown here is derived from an EMBL/GenBank/DDBJ whole genome shotgun (WGS) entry which is preliminary data.</text>
</comment>
<dbReference type="Pfam" id="PF00534">
    <property type="entry name" value="Glycos_transf_1"/>
    <property type="match status" value="1"/>
</dbReference>
<name>A0A5J4QVT9_9ZZZZ</name>
<organism evidence="2">
    <name type="scientific">termite gut metagenome</name>
    <dbReference type="NCBI Taxonomy" id="433724"/>
    <lineage>
        <taxon>unclassified sequences</taxon>
        <taxon>metagenomes</taxon>
        <taxon>organismal metagenomes</taxon>
    </lineage>
</organism>
<evidence type="ECO:0000259" key="1">
    <source>
        <dbReference type="Pfam" id="PF00534"/>
    </source>
</evidence>
<dbReference type="GO" id="GO:0016757">
    <property type="term" value="F:glycosyltransferase activity"/>
    <property type="evidence" value="ECO:0007669"/>
    <property type="project" value="InterPro"/>
</dbReference>
<sequence length="358" mass="41649">MKNKLLIIQPQLSQYRLPIYEELSIFYEVHILSDSISISLGFGNSKLTNTKIKQHIITPITEFMNGKIIYQKNLIKHIREIKPDKIYTYANPHCVSYWILLIYCLFTKIPIYSHSQGPYNKSKSLKYKILYFLLAKLSTKVFLYVPYSLQKIEELGLSKNKFQVIHNSIVNNYSILPVFKSYSKTEVLFIGRLREGCNIDLLCDAIIELKNRGIYVKCHIIGSGVLKEFYIEKYKNCNLVRFYGQVYEQDRISEISKNCIIGCYPGNAGLSVVHYMSLSLPCLVHNNLSKHQGPEPSYIIDKYNGRLFQYGDKENFSLVFTEMLNETDLQYYGNNAYKTYIELTEPSYAQRIINALED</sequence>
<evidence type="ECO:0000313" key="2">
    <source>
        <dbReference type="EMBL" id="KAA6326057.1"/>
    </source>
</evidence>
<gene>
    <name evidence="2" type="ORF">EZS27_024793</name>
</gene>
<dbReference type="AlphaFoldDB" id="A0A5J4QVT9"/>
<reference evidence="2" key="1">
    <citation type="submission" date="2019-03" db="EMBL/GenBank/DDBJ databases">
        <title>Single cell metagenomics reveals metabolic interactions within the superorganism composed of flagellate Streblomastix strix and complex community of Bacteroidetes bacteria on its surface.</title>
        <authorList>
            <person name="Treitli S.C."/>
            <person name="Kolisko M."/>
            <person name="Husnik F."/>
            <person name="Keeling P."/>
            <person name="Hampl V."/>
        </authorList>
    </citation>
    <scope>NUCLEOTIDE SEQUENCE</scope>
    <source>
        <strain evidence="2">STM</strain>
    </source>
</reference>
<accession>A0A5J4QVT9</accession>
<proteinExistence type="predicted"/>
<dbReference type="SUPFAM" id="SSF53756">
    <property type="entry name" value="UDP-Glycosyltransferase/glycogen phosphorylase"/>
    <property type="match status" value="1"/>
</dbReference>
<protein>
    <recommendedName>
        <fullName evidence="1">Glycosyl transferase family 1 domain-containing protein</fullName>
    </recommendedName>
</protein>